<accession>A0A976M4R1</accession>
<reference evidence="2" key="1">
    <citation type="submission" date="2022-07" db="EMBL/GenBank/DDBJ databases">
        <title>Evaluation of T. orientalis genome assembly methods using nanopore sequencing and analysis of variation between genomes.</title>
        <authorList>
            <person name="Yam J."/>
            <person name="Micallef M.L."/>
            <person name="Liu M."/>
            <person name="Djordjevic S.P."/>
            <person name="Bogema D.R."/>
            <person name="Jenkins C."/>
        </authorList>
    </citation>
    <scope>NUCLEOTIDE SEQUENCE</scope>
    <source>
        <strain evidence="2">Fish Creek</strain>
    </source>
</reference>
<organism evidence="2 3">
    <name type="scientific">Theileria orientalis</name>
    <dbReference type="NCBI Taxonomy" id="68886"/>
    <lineage>
        <taxon>Eukaryota</taxon>
        <taxon>Sar</taxon>
        <taxon>Alveolata</taxon>
        <taxon>Apicomplexa</taxon>
        <taxon>Aconoidasida</taxon>
        <taxon>Piroplasmida</taxon>
        <taxon>Theileriidae</taxon>
        <taxon>Theileria</taxon>
    </lineage>
</organism>
<dbReference type="Proteomes" id="UP000244803">
    <property type="component" value="Chromosome 1"/>
</dbReference>
<name>A0A976M4R1_THEOR</name>
<sequence>MLSYTGECDKDNDEGSNVWLVEVCPAFSKFQSSFELKEFCTQLVSYVFDITFSLSEENMVLKYYECSKALTELWNELMSSSLKSDCDCQVKAYIMLLDTYADMLFNGSLSDETRNDALRKLVGLYAKWLLVLTNENCVETSILKRSCEQLNHKEAEDDSDDGYDCDNGGTPLENIQKTIKLIECVYLNQNDELYNCSHVDDFRGFIEGCQNYMPFSYSRVIRESVCFYKKYELIPREMVILAMGYVNYESGKVYKCTDFATPDSVSCVEPLTVSLYRNEVGRMILSMCERGMNYVKYEEDAGIELDEYSDDYTHDVICEYCYRIYSSIADSCGRELDNKRLKVCVSTTMETKVDSGYIHYEFPEDSAGKFLKEVLREVKNRLSSVSDVCIYSEELEENHEMTREEIRFMKSNSALPCVIIALASLMNDDVYLDLSYEGIVRVVVSYRSLYNYSEDKLSLYLKLFYSEVQDDCTLSLEYKNAELAYYRTLLVRYLLQLSLSPMNKTTRIRFSFNGMVDMKKFTMRLFKFLNFRTNSALMDRIVFEKYLTTRVIIDHKNKNSNVNKKNMINGSSSVNNYELCERSGYGDVNGTCGKVKNGIMVEKGTRGRRKKGEGQDSINVKLKKSKGNESYSEEREEYDGIPLDKMLTVFGFLEYYGRTLKVENVKLEIKSEDKPHDEKYFDSEYFFNLCFKFIGVLRTYVIEGTSFGSDIIDQFTFKYYLRLCSNDFYNTVNTAIIYSAIRQVFDTNQYGKKNENALLAQYLGERDEAAVGEEYNGFMESLGLLENENNRSRERTERKKTWKLQLVDLLKMNNRYTKRAFYTLAHEFCAEFFRFVPNSCLPNLLCSWASSLPTDTMSTVRSEKIATARFVIFILLCRIISAKYEFSMRFFSALEPLVSAVNVILVNLEIVYKAPASHSMCEVISDDEATPLKKDPCLESSQDFNELLSGELDVSDSNFYENIVTKYNTIKAENVKRMREKREETRRRNRDQVNQLLQVSLLFGKVMDRITKNLNETIFDPDNQYVTKTDDKYVVTCIGKKRALLYAMIDLLTLVDNTLSTIIRICVLSSLSISDSSNSEQCTPQRTIDSYKFPKQIKSEEPSDSDPGFADSYKDSTQIRASRRHETVKVSLKCLETMNHSEIIGEIKLHKQSVKSRLKITSNFEFRPRIRKRDEEETSSEYDYEDGEYVSGDEEEDEMGELVNGDASDDLDGFIDFETDQHLSMLKYNDNSKHIHNNAKVS</sequence>
<evidence type="ECO:0000313" key="2">
    <source>
        <dbReference type="EMBL" id="UKJ88369.2"/>
    </source>
</evidence>
<dbReference type="AlphaFoldDB" id="A0A976M4R1"/>
<evidence type="ECO:0000256" key="1">
    <source>
        <dbReference type="SAM" id="MobiDB-lite"/>
    </source>
</evidence>
<dbReference type="OrthoDB" id="362011at2759"/>
<protein>
    <submittedName>
        <fullName evidence="2">Uncharacterized protein</fullName>
    </submittedName>
</protein>
<evidence type="ECO:0000313" key="3">
    <source>
        <dbReference type="Proteomes" id="UP000244803"/>
    </source>
</evidence>
<proteinExistence type="predicted"/>
<gene>
    <name evidence="2" type="ORF">MACJ_000813</name>
</gene>
<feature type="compositionally biased region" description="Acidic residues" evidence="1">
    <location>
        <begin position="1176"/>
        <end position="1200"/>
    </location>
</feature>
<feature type="region of interest" description="Disordered" evidence="1">
    <location>
        <begin position="1171"/>
        <end position="1207"/>
    </location>
</feature>
<dbReference type="EMBL" id="CP056065">
    <property type="protein sequence ID" value="UKJ88369.2"/>
    <property type="molecule type" value="Genomic_DNA"/>
</dbReference>